<dbReference type="OrthoDB" id="10252171at2759"/>
<feature type="region of interest" description="Disordered" evidence="1">
    <location>
        <begin position="338"/>
        <end position="358"/>
    </location>
</feature>
<dbReference type="EMBL" id="BSXU01007221">
    <property type="protein sequence ID" value="GMG56316.1"/>
    <property type="molecule type" value="Genomic_DNA"/>
</dbReference>
<organism evidence="2 3">
    <name type="scientific">Ambrosiozyma monospora</name>
    <name type="common">Yeast</name>
    <name type="synonym">Endomycopsis monosporus</name>
    <dbReference type="NCBI Taxonomy" id="43982"/>
    <lineage>
        <taxon>Eukaryota</taxon>
        <taxon>Fungi</taxon>
        <taxon>Dikarya</taxon>
        <taxon>Ascomycota</taxon>
        <taxon>Saccharomycotina</taxon>
        <taxon>Pichiomycetes</taxon>
        <taxon>Pichiales</taxon>
        <taxon>Pichiaceae</taxon>
        <taxon>Ambrosiozyma</taxon>
    </lineage>
</organism>
<evidence type="ECO:0000256" key="1">
    <source>
        <dbReference type="SAM" id="MobiDB-lite"/>
    </source>
</evidence>
<sequence length="358" mass="38255">MSRLKSGTREGKGSYKLPSPDHDAHQKISCQDSGLRTPQDRRNTSEPQDLIWLPHDSSGSNSSTSSFRTYLNNNSSSSLHSSSGSAAISGTGSYNSLAMALSNSSHEDHNDSSNSIDSSLPMTPPIPASDSLANNNNNSSTPPHNSMSPSLILQPSSASQARARARHNGDPQSPGPMTPVFQQVQNQSQISPGALLSPNTASFNRSVNSINAAYFNEVHTPSSPLPGLKFKGLNTTTTTTNSNSMTNPSTTANPNATLPSNSTTGSGSSNNNSNSSAPSHEEVMKFSTESPQSYSYTLVSPNSLALRLGVLKRSLQILIDRPEWIKIKKADVEARAREMEAATNHNRDSTPNFLQKRS</sequence>
<keyword evidence="3" id="KW-1185">Reference proteome</keyword>
<feature type="region of interest" description="Disordered" evidence="1">
    <location>
        <begin position="102"/>
        <end position="180"/>
    </location>
</feature>
<comment type="caution">
    <text evidence="2">The sequence shown here is derived from an EMBL/GenBank/DDBJ whole genome shotgun (WGS) entry which is preliminary data.</text>
</comment>
<feature type="compositionally biased region" description="Basic and acidic residues" evidence="1">
    <location>
        <begin position="7"/>
        <end position="26"/>
    </location>
</feature>
<feature type="compositionally biased region" description="Polar residues" evidence="1">
    <location>
        <begin position="349"/>
        <end position="358"/>
    </location>
</feature>
<feature type="region of interest" description="Disordered" evidence="1">
    <location>
        <begin position="220"/>
        <end position="288"/>
    </location>
</feature>
<feature type="compositionally biased region" description="Low complexity" evidence="1">
    <location>
        <begin position="57"/>
        <end position="66"/>
    </location>
</feature>
<dbReference type="AlphaFoldDB" id="A0A9W6Z6N7"/>
<name>A0A9W6Z6N7_AMBMO</name>
<feature type="compositionally biased region" description="Low complexity" evidence="1">
    <location>
        <begin position="75"/>
        <end position="88"/>
    </location>
</feature>
<evidence type="ECO:0000313" key="2">
    <source>
        <dbReference type="EMBL" id="GMG56316.1"/>
    </source>
</evidence>
<gene>
    <name evidence="2" type="ORF">Amon01_000838300</name>
</gene>
<evidence type="ECO:0000313" key="3">
    <source>
        <dbReference type="Proteomes" id="UP001165063"/>
    </source>
</evidence>
<proteinExistence type="predicted"/>
<accession>A0A9W6Z6N7</accession>
<feature type="compositionally biased region" description="Basic and acidic residues" evidence="1">
    <location>
        <begin position="338"/>
        <end position="348"/>
    </location>
</feature>
<feature type="region of interest" description="Disordered" evidence="1">
    <location>
        <begin position="1"/>
        <end position="88"/>
    </location>
</feature>
<feature type="compositionally biased region" description="Low complexity" evidence="1">
    <location>
        <begin position="234"/>
        <end position="276"/>
    </location>
</feature>
<reference evidence="2" key="1">
    <citation type="submission" date="2023-04" db="EMBL/GenBank/DDBJ databases">
        <title>Ambrosiozyma monospora NBRC 1965.</title>
        <authorList>
            <person name="Ichikawa N."/>
            <person name="Sato H."/>
            <person name="Tonouchi N."/>
        </authorList>
    </citation>
    <scope>NUCLEOTIDE SEQUENCE</scope>
    <source>
        <strain evidence="2">NBRC 1965</strain>
    </source>
</reference>
<feature type="compositionally biased region" description="Low complexity" evidence="1">
    <location>
        <begin position="129"/>
        <end position="162"/>
    </location>
</feature>
<protein>
    <submittedName>
        <fullName evidence="2">Unnamed protein product</fullName>
    </submittedName>
</protein>
<dbReference type="Proteomes" id="UP001165063">
    <property type="component" value="Unassembled WGS sequence"/>
</dbReference>